<dbReference type="RefSeq" id="WP_086514228.1">
    <property type="nucleotide sequence ID" value="NZ_MDJZ01000011.1"/>
</dbReference>
<gene>
    <name evidence="1" type="ORF">BFL37_05870</name>
</gene>
<sequence>MSEKKIDAAPLVELMRARHQQVTYTMGDEGGQGETATLASPVFTAAQWEAIAWYLLGELDGTTEDAR</sequence>
<reference evidence="1 2" key="1">
    <citation type="submission" date="2016-08" db="EMBL/GenBank/DDBJ databases">
        <title>Genome sequence of Clavibacter michiganensis spp strain CFBP8019.</title>
        <authorList>
            <person name="Thapa S.P."/>
            <person name="Coaker G."/>
            <person name="Jacques M.-A."/>
        </authorList>
    </citation>
    <scope>NUCLEOTIDE SEQUENCE [LARGE SCALE GENOMIC DNA]</scope>
    <source>
        <strain evidence="1">CFBP8019</strain>
    </source>
</reference>
<evidence type="ECO:0000313" key="1">
    <source>
        <dbReference type="EMBL" id="OUE25511.1"/>
    </source>
</evidence>
<dbReference type="EMBL" id="MDJZ01000011">
    <property type="protein sequence ID" value="OUE25511.1"/>
    <property type="molecule type" value="Genomic_DNA"/>
</dbReference>
<proteinExistence type="predicted"/>
<dbReference type="AlphaFoldDB" id="A0A251YMP1"/>
<accession>A0A251YMP1</accession>
<protein>
    <submittedName>
        <fullName evidence="1">Uncharacterized protein</fullName>
    </submittedName>
</protein>
<keyword evidence="2" id="KW-1185">Reference proteome</keyword>
<comment type="caution">
    <text evidence="1">The sequence shown here is derived from an EMBL/GenBank/DDBJ whole genome shotgun (WGS) entry which is preliminary data.</text>
</comment>
<dbReference type="Proteomes" id="UP000195101">
    <property type="component" value="Unassembled WGS sequence"/>
</dbReference>
<organism evidence="1 2">
    <name type="scientific">Clavibacter michiganensis</name>
    <dbReference type="NCBI Taxonomy" id="28447"/>
    <lineage>
        <taxon>Bacteria</taxon>
        <taxon>Bacillati</taxon>
        <taxon>Actinomycetota</taxon>
        <taxon>Actinomycetes</taxon>
        <taxon>Micrococcales</taxon>
        <taxon>Microbacteriaceae</taxon>
        <taxon>Clavibacter</taxon>
    </lineage>
</organism>
<evidence type="ECO:0000313" key="2">
    <source>
        <dbReference type="Proteomes" id="UP000195101"/>
    </source>
</evidence>
<name>A0A251YMP1_9MICO</name>